<evidence type="ECO:0000259" key="11">
    <source>
        <dbReference type="PROSITE" id="PS50893"/>
    </source>
</evidence>
<dbReference type="InterPro" id="IPR003593">
    <property type="entry name" value="AAA+_ATPase"/>
</dbReference>
<dbReference type="Pfam" id="PF09383">
    <property type="entry name" value="NIL"/>
    <property type="match status" value="1"/>
</dbReference>
<dbReference type="SUPFAM" id="SSF55021">
    <property type="entry name" value="ACT-like"/>
    <property type="match status" value="1"/>
</dbReference>
<dbReference type="InterPro" id="IPR017871">
    <property type="entry name" value="ABC_transporter-like_CS"/>
</dbReference>
<keyword evidence="10" id="KW-0472">Membrane</keyword>
<dbReference type="GO" id="GO:0005886">
    <property type="term" value="C:plasma membrane"/>
    <property type="evidence" value="ECO:0007669"/>
    <property type="project" value="UniProtKB-ARBA"/>
</dbReference>
<evidence type="ECO:0000256" key="5">
    <source>
        <dbReference type="ARBA" id="ARBA00022475"/>
    </source>
</evidence>
<dbReference type="OrthoDB" id="9802264at2"/>
<accession>A0A437MAU2</accession>
<dbReference type="PROSITE" id="PS50893">
    <property type="entry name" value="ABC_TRANSPORTER_2"/>
    <property type="match status" value="1"/>
</dbReference>
<evidence type="ECO:0000313" key="13">
    <source>
        <dbReference type="Proteomes" id="UP000282971"/>
    </source>
</evidence>
<dbReference type="Gene3D" id="3.40.50.300">
    <property type="entry name" value="P-loop containing nucleotide triphosphate hydrolases"/>
    <property type="match status" value="1"/>
</dbReference>
<dbReference type="Proteomes" id="UP000282971">
    <property type="component" value="Unassembled WGS sequence"/>
</dbReference>
<dbReference type="GO" id="GO:0006865">
    <property type="term" value="P:amino acid transport"/>
    <property type="evidence" value="ECO:0007669"/>
    <property type="project" value="UniProtKB-KW"/>
</dbReference>
<dbReference type="RefSeq" id="WP_127744313.1">
    <property type="nucleotide sequence ID" value="NZ_SACN01000001.1"/>
</dbReference>
<comment type="function">
    <text evidence="1">Part of the ABC transporter FtsEX involved in cellular division. Important for assembly or stability of the septal ring.</text>
</comment>
<sequence length="322" mass="33853">MIHFESVAKTFTTGGLPALHDVTLSIAAGEIFGVIGRSGAGKSTLVRLINGLERPGSGRVTVDGQDVGAASPADLRALRRRVGMIFQQFGLLSSATVADNVALPLRIAGVPADQRKARVADLLDRVGLSAHGHKYPGQLSGGQKQRVGIARAIAGDARILLCDEATSALDPETTRDILSLIADLNRDLGLTVVMITHEMEVVREVCDRVAVLDAGRLVETGPVADIFLRPQAAETRRLLAQAGEGHDDHADFPGRVIRLTFEGDAIAQPVLTRVARETGVDLVVLGGHIGRFRQGRYGQLTLGVTGDAEAAVAALASYGAVS</sequence>
<dbReference type="InterPro" id="IPR041701">
    <property type="entry name" value="MetN_ABC"/>
</dbReference>
<evidence type="ECO:0000256" key="10">
    <source>
        <dbReference type="ARBA" id="ARBA00023136"/>
    </source>
</evidence>
<organism evidence="12 13">
    <name type="scientific">Sphingomonas crocodyli</name>
    <dbReference type="NCBI Taxonomy" id="1979270"/>
    <lineage>
        <taxon>Bacteria</taxon>
        <taxon>Pseudomonadati</taxon>
        <taxon>Pseudomonadota</taxon>
        <taxon>Alphaproteobacteria</taxon>
        <taxon>Sphingomonadales</taxon>
        <taxon>Sphingomonadaceae</taxon>
        <taxon>Sphingomonas</taxon>
    </lineage>
</organism>
<dbReference type="CDD" id="cd03258">
    <property type="entry name" value="ABC_MetN_methionine_transporter"/>
    <property type="match status" value="1"/>
</dbReference>
<keyword evidence="6" id="KW-0547">Nucleotide-binding</keyword>
<evidence type="ECO:0000256" key="2">
    <source>
        <dbReference type="ARBA" id="ARBA00005417"/>
    </source>
</evidence>
<feature type="domain" description="ABC transporter" evidence="11">
    <location>
        <begin position="2"/>
        <end position="239"/>
    </location>
</feature>
<dbReference type="Pfam" id="PF00005">
    <property type="entry name" value="ABC_tran"/>
    <property type="match status" value="1"/>
</dbReference>
<dbReference type="SMART" id="SM00382">
    <property type="entry name" value="AAA"/>
    <property type="match status" value="1"/>
</dbReference>
<evidence type="ECO:0000256" key="9">
    <source>
        <dbReference type="ARBA" id="ARBA00022970"/>
    </source>
</evidence>
<dbReference type="GO" id="GO:0016887">
    <property type="term" value="F:ATP hydrolysis activity"/>
    <property type="evidence" value="ECO:0007669"/>
    <property type="project" value="InterPro"/>
</dbReference>
<evidence type="ECO:0000256" key="8">
    <source>
        <dbReference type="ARBA" id="ARBA00022967"/>
    </source>
</evidence>
<reference evidence="12 13" key="1">
    <citation type="submission" date="2019-01" db="EMBL/GenBank/DDBJ databases">
        <authorList>
            <person name="Chen W.-M."/>
        </authorList>
    </citation>
    <scope>NUCLEOTIDE SEQUENCE [LARGE SCALE GENOMIC DNA]</scope>
    <source>
        <strain evidence="12 13">CCP-7</strain>
    </source>
</reference>
<dbReference type="Gene3D" id="3.30.70.260">
    <property type="match status" value="1"/>
</dbReference>
<protein>
    <recommendedName>
        <fullName evidence="3">Cell division ATP-binding protein FtsE</fullName>
    </recommendedName>
</protein>
<evidence type="ECO:0000256" key="7">
    <source>
        <dbReference type="ARBA" id="ARBA00022840"/>
    </source>
</evidence>
<dbReference type="InterPro" id="IPR027417">
    <property type="entry name" value="P-loop_NTPase"/>
</dbReference>
<dbReference type="SMART" id="SM00930">
    <property type="entry name" value="NIL"/>
    <property type="match status" value="1"/>
</dbReference>
<name>A0A437MAU2_9SPHN</name>
<dbReference type="EMBL" id="SACN01000001">
    <property type="protein sequence ID" value="RVT94738.1"/>
    <property type="molecule type" value="Genomic_DNA"/>
</dbReference>
<dbReference type="PROSITE" id="PS00211">
    <property type="entry name" value="ABC_TRANSPORTER_1"/>
    <property type="match status" value="1"/>
</dbReference>
<dbReference type="PANTHER" id="PTHR43166">
    <property type="entry name" value="AMINO ACID IMPORT ATP-BINDING PROTEIN"/>
    <property type="match status" value="1"/>
</dbReference>
<dbReference type="InterPro" id="IPR018449">
    <property type="entry name" value="NIL_domain"/>
</dbReference>
<keyword evidence="4" id="KW-0813">Transport</keyword>
<evidence type="ECO:0000313" key="12">
    <source>
        <dbReference type="EMBL" id="RVT94738.1"/>
    </source>
</evidence>
<dbReference type="AlphaFoldDB" id="A0A437MAU2"/>
<comment type="similarity">
    <text evidence="2">Belongs to the ABC transporter superfamily.</text>
</comment>
<keyword evidence="5" id="KW-1003">Cell membrane</keyword>
<dbReference type="PANTHER" id="PTHR43166:SF30">
    <property type="entry name" value="METHIONINE IMPORT ATP-BINDING PROTEIN METN"/>
    <property type="match status" value="1"/>
</dbReference>
<evidence type="ECO:0000256" key="1">
    <source>
        <dbReference type="ARBA" id="ARBA00002579"/>
    </source>
</evidence>
<evidence type="ECO:0000256" key="3">
    <source>
        <dbReference type="ARBA" id="ARBA00020019"/>
    </source>
</evidence>
<keyword evidence="7 12" id="KW-0067">ATP-binding</keyword>
<evidence type="ECO:0000256" key="4">
    <source>
        <dbReference type="ARBA" id="ARBA00022448"/>
    </source>
</evidence>
<gene>
    <name evidence="12" type="ORF">EOD43_13170</name>
</gene>
<dbReference type="InterPro" id="IPR045865">
    <property type="entry name" value="ACT-like_dom_sf"/>
</dbReference>
<comment type="caution">
    <text evidence="12">The sequence shown here is derived from an EMBL/GenBank/DDBJ whole genome shotgun (WGS) entry which is preliminary data.</text>
</comment>
<proteinExistence type="inferred from homology"/>
<dbReference type="InterPro" id="IPR003439">
    <property type="entry name" value="ABC_transporter-like_ATP-bd"/>
</dbReference>
<evidence type="ECO:0000256" key="6">
    <source>
        <dbReference type="ARBA" id="ARBA00022741"/>
    </source>
</evidence>
<dbReference type="FunFam" id="3.40.50.300:FF:000056">
    <property type="entry name" value="Cell division ATP-binding protein FtsE"/>
    <property type="match status" value="1"/>
</dbReference>
<keyword evidence="8" id="KW-1278">Translocase</keyword>
<keyword evidence="13" id="KW-1185">Reference proteome</keyword>
<dbReference type="InterPro" id="IPR050086">
    <property type="entry name" value="MetN_ABC_transporter-like"/>
</dbReference>
<keyword evidence="9" id="KW-0029">Amino-acid transport</keyword>
<dbReference type="SUPFAM" id="SSF52540">
    <property type="entry name" value="P-loop containing nucleoside triphosphate hydrolases"/>
    <property type="match status" value="1"/>
</dbReference>
<dbReference type="GO" id="GO:0005524">
    <property type="term" value="F:ATP binding"/>
    <property type="evidence" value="ECO:0007669"/>
    <property type="project" value="UniProtKB-KW"/>
</dbReference>